<dbReference type="AlphaFoldDB" id="A0A4R2AYS9"/>
<organism evidence="3 4">
    <name type="scientific">Mesobacillus foraminis</name>
    <dbReference type="NCBI Taxonomy" id="279826"/>
    <lineage>
        <taxon>Bacteria</taxon>
        <taxon>Bacillati</taxon>
        <taxon>Bacillota</taxon>
        <taxon>Bacilli</taxon>
        <taxon>Bacillales</taxon>
        <taxon>Bacillaceae</taxon>
        <taxon>Mesobacillus</taxon>
    </lineage>
</organism>
<protein>
    <submittedName>
        <fullName evidence="3">Putative membrane protein</fullName>
    </submittedName>
</protein>
<proteinExistence type="predicted"/>
<name>A0A4R2AYS9_9BACI</name>
<dbReference type="Pfam" id="PF03703">
    <property type="entry name" value="bPH_2"/>
    <property type="match status" value="3"/>
</dbReference>
<feature type="transmembrane region" description="Helical" evidence="1">
    <location>
        <begin position="225"/>
        <end position="246"/>
    </location>
</feature>
<sequence>MSEPKRLHPIAALVNTLKQLKELIIPFVVFVVFGSRGNGWDLVYLIGSVSVLVLVLVFGILSWVRFTYRIEHGELRIEYGIFIRKKRYIPFERIQSLDVSQGILQRPFGLVKVKVETAGSGAMGMEDSEAVLTAITKEEASQIQKVLVSIKKRERQNENGMENEAQPSEGTHVYKISQGELILLASTSGGVGVVLSAVIAFILQFEEFIPYERVFQGFEEFAANGVIFISFVMFCGFLLAWLISFAGTMVKYAGFSVVKADHDLVITRGLLEKRQFTIPLNRIQAVRISENPIRQLFGLASAFVESAGGSSANEESSKVLILPIAKKRKIAELLEPCLKDYQFEPYFKAAPPRAFRRYLLKGLIITVPIVLATSLFFRPWGFLSLLLLAFSALWSWLEFKDAGWSLDSGILTLRYRSLVKSTVFMKKTKVQSMSIKQSPFQRQAQLATIQAMVKSGHSGSGGKVVDLEEEDVESIYKWYSHEAGNEAWENQARPLQ</sequence>
<evidence type="ECO:0000259" key="2">
    <source>
        <dbReference type="Pfam" id="PF03703"/>
    </source>
</evidence>
<keyword evidence="1" id="KW-1133">Transmembrane helix</keyword>
<gene>
    <name evidence="3" type="ORF">EV146_12228</name>
</gene>
<keyword evidence="1" id="KW-0812">Transmembrane</keyword>
<feature type="transmembrane region" description="Helical" evidence="1">
    <location>
        <begin position="181"/>
        <end position="205"/>
    </location>
</feature>
<evidence type="ECO:0000256" key="1">
    <source>
        <dbReference type="SAM" id="Phobius"/>
    </source>
</evidence>
<dbReference type="EMBL" id="SLVV01000022">
    <property type="protein sequence ID" value="TCN18009.1"/>
    <property type="molecule type" value="Genomic_DNA"/>
</dbReference>
<reference evidence="3 4" key="1">
    <citation type="journal article" date="2015" name="Stand. Genomic Sci.">
        <title>Genomic Encyclopedia of Bacterial and Archaeal Type Strains, Phase III: the genomes of soil and plant-associated and newly described type strains.</title>
        <authorList>
            <person name="Whitman W.B."/>
            <person name="Woyke T."/>
            <person name="Klenk H.P."/>
            <person name="Zhou Y."/>
            <person name="Lilburn T.G."/>
            <person name="Beck B.J."/>
            <person name="De Vos P."/>
            <person name="Vandamme P."/>
            <person name="Eisen J.A."/>
            <person name="Garrity G."/>
            <person name="Hugenholtz P."/>
            <person name="Kyrpides N.C."/>
        </authorList>
    </citation>
    <scope>NUCLEOTIDE SEQUENCE [LARGE SCALE GENOMIC DNA]</scope>
    <source>
        <strain evidence="3 4">CV53</strain>
    </source>
</reference>
<dbReference type="InterPro" id="IPR014529">
    <property type="entry name" value="UCP026631"/>
</dbReference>
<keyword evidence="1" id="KW-0472">Membrane</keyword>
<dbReference type="Proteomes" id="UP000295689">
    <property type="component" value="Unassembled WGS sequence"/>
</dbReference>
<feature type="domain" description="YdbS-like PH" evidence="2">
    <location>
        <begin position="402"/>
        <end position="479"/>
    </location>
</feature>
<feature type="domain" description="YdbS-like PH" evidence="2">
    <location>
        <begin position="63"/>
        <end position="145"/>
    </location>
</feature>
<dbReference type="InterPro" id="IPR005182">
    <property type="entry name" value="YdbS-like_PH"/>
</dbReference>
<dbReference type="PANTHER" id="PTHR34473">
    <property type="entry name" value="UPF0699 TRANSMEMBRANE PROTEIN YDBS"/>
    <property type="match status" value="1"/>
</dbReference>
<accession>A0A4R2AYS9</accession>
<keyword evidence="4" id="KW-1185">Reference proteome</keyword>
<feature type="transmembrane region" description="Helical" evidence="1">
    <location>
        <begin position="42"/>
        <end position="66"/>
    </location>
</feature>
<feature type="domain" description="YdbS-like PH" evidence="2">
    <location>
        <begin position="255"/>
        <end position="333"/>
    </location>
</feature>
<comment type="caution">
    <text evidence="3">The sequence shown here is derived from an EMBL/GenBank/DDBJ whole genome shotgun (WGS) entry which is preliminary data.</text>
</comment>
<evidence type="ECO:0000313" key="4">
    <source>
        <dbReference type="Proteomes" id="UP000295689"/>
    </source>
</evidence>
<feature type="transmembrane region" description="Helical" evidence="1">
    <location>
        <begin position="358"/>
        <end position="376"/>
    </location>
</feature>
<dbReference type="PIRSF" id="PIRSF026631">
    <property type="entry name" value="UCP026631"/>
    <property type="match status" value="1"/>
</dbReference>
<dbReference type="PANTHER" id="PTHR34473:SF2">
    <property type="entry name" value="UPF0699 TRANSMEMBRANE PROTEIN YDBT"/>
    <property type="match status" value="1"/>
</dbReference>
<evidence type="ECO:0000313" key="3">
    <source>
        <dbReference type="EMBL" id="TCN18009.1"/>
    </source>
</evidence>